<dbReference type="InterPro" id="IPR030184">
    <property type="entry name" value="WAT1-related"/>
</dbReference>
<dbReference type="Pfam" id="PF00892">
    <property type="entry name" value="EamA"/>
    <property type="match status" value="2"/>
</dbReference>
<proteinExistence type="inferred from homology"/>
<evidence type="ECO:0000256" key="2">
    <source>
        <dbReference type="ARBA" id="ARBA00007635"/>
    </source>
</evidence>
<feature type="domain" description="EamA" evidence="7">
    <location>
        <begin position="270"/>
        <end position="348"/>
    </location>
</feature>
<comment type="similarity">
    <text evidence="2 6">Belongs to the drug/metabolite transporter (DMT) superfamily. Plant drug/metabolite exporter (P-DME) (TC 2.A.7.4) family.</text>
</comment>
<keyword evidence="5 6" id="KW-0472">Membrane</keyword>
<reference evidence="8 9" key="1">
    <citation type="journal article" date="2023" name="Life. Sci Alliance">
        <title>Evolutionary insights into 3D genome organization and epigenetic landscape of Vigna mungo.</title>
        <authorList>
            <person name="Junaid A."/>
            <person name="Singh B."/>
            <person name="Bhatia S."/>
        </authorList>
    </citation>
    <scope>NUCLEOTIDE SEQUENCE [LARGE SCALE GENOMIC DNA]</scope>
    <source>
        <strain evidence="8">Urdbean</strain>
    </source>
</reference>
<evidence type="ECO:0000256" key="1">
    <source>
        <dbReference type="ARBA" id="ARBA00004141"/>
    </source>
</evidence>
<keyword evidence="9" id="KW-1185">Reference proteome</keyword>
<feature type="transmembrane region" description="Helical" evidence="6">
    <location>
        <begin position="329"/>
        <end position="348"/>
    </location>
</feature>
<evidence type="ECO:0000256" key="3">
    <source>
        <dbReference type="ARBA" id="ARBA00022692"/>
    </source>
</evidence>
<dbReference type="InterPro" id="IPR000620">
    <property type="entry name" value="EamA_dom"/>
</dbReference>
<evidence type="ECO:0000256" key="4">
    <source>
        <dbReference type="ARBA" id="ARBA00022989"/>
    </source>
</evidence>
<keyword evidence="3 6" id="KW-0812">Transmembrane</keyword>
<feature type="transmembrane region" description="Helical" evidence="6">
    <location>
        <begin position="164"/>
        <end position="186"/>
    </location>
</feature>
<feature type="domain" description="EamA" evidence="7">
    <location>
        <begin position="65"/>
        <end position="243"/>
    </location>
</feature>
<protein>
    <recommendedName>
        <fullName evidence="6">WAT1-related protein</fullName>
    </recommendedName>
</protein>
<feature type="transmembrane region" description="Helical" evidence="6">
    <location>
        <begin position="93"/>
        <end position="113"/>
    </location>
</feature>
<organism evidence="8 9">
    <name type="scientific">Vigna mungo</name>
    <name type="common">Black gram</name>
    <name type="synonym">Phaseolus mungo</name>
    <dbReference type="NCBI Taxonomy" id="3915"/>
    <lineage>
        <taxon>Eukaryota</taxon>
        <taxon>Viridiplantae</taxon>
        <taxon>Streptophyta</taxon>
        <taxon>Embryophyta</taxon>
        <taxon>Tracheophyta</taxon>
        <taxon>Spermatophyta</taxon>
        <taxon>Magnoliopsida</taxon>
        <taxon>eudicotyledons</taxon>
        <taxon>Gunneridae</taxon>
        <taxon>Pentapetalae</taxon>
        <taxon>rosids</taxon>
        <taxon>fabids</taxon>
        <taxon>Fabales</taxon>
        <taxon>Fabaceae</taxon>
        <taxon>Papilionoideae</taxon>
        <taxon>50 kb inversion clade</taxon>
        <taxon>NPAAA clade</taxon>
        <taxon>indigoferoid/millettioid clade</taxon>
        <taxon>Phaseoleae</taxon>
        <taxon>Vigna</taxon>
    </lineage>
</organism>
<dbReference type="AlphaFoldDB" id="A0AAQ3MS13"/>
<evidence type="ECO:0000313" key="8">
    <source>
        <dbReference type="EMBL" id="WVY95764.1"/>
    </source>
</evidence>
<keyword evidence="4 6" id="KW-1133">Transmembrane helix</keyword>
<dbReference type="PANTHER" id="PTHR31218">
    <property type="entry name" value="WAT1-RELATED PROTEIN"/>
    <property type="match status" value="1"/>
</dbReference>
<dbReference type="GO" id="GO:0016020">
    <property type="term" value="C:membrane"/>
    <property type="evidence" value="ECO:0007669"/>
    <property type="project" value="UniProtKB-SubCell"/>
</dbReference>
<dbReference type="Proteomes" id="UP001374535">
    <property type="component" value="Chromosome 9"/>
</dbReference>
<evidence type="ECO:0000313" key="9">
    <source>
        <dbReference type="Proteomes" id="UP001374535"/>
    </source>
</evidence>
<dbReference type="GO" id="GO:0022857">
    <property type="term" value="F:transmembrane transporter activity"/>
    <property type="evidence" value="ECO:0007669"/>
    <property type="project" value="InterPro"/>
</dbReference>
<dbReference type="EMBL" id="CP144692">
    <property type="protein sequence ID" value="WVY95764.1"/>
    <property type="molecule type" value="Genomic_DNA"/>
</dbReference>
<evidence type="ECO:0000256" key="6">
    <source>
        <dbReference type="RuleBase" id="RU363077"/>
    </source>
</evidence>
<accession>A0AAQ3MS13</accession>
<feature type="transmembrane region" description="Helical" evidence="6">
    <location>
        <begin position="274"/>
        <end position="292"/>
    </location>
</feature>
<feature type="transmembrane region" description="Helical" evidence="6">
    <location>
        <begin position="304"/>
        <end position="323"/>
    </location>
</feature>
<sequence length="372" mass="41711">MGNVDVVRNISSCLFPLFWEAVEFLYILEKTAVITPFFKNFTNNKVRQINFMMLTHCRELCKPVSIMILVNLALAFVNLLLKKVLNEGMDYMSIITYRQAISFIFMAPIACIYERQEPNSFLVIILLRGEKKVIVEFFILCHLKHIFGKTGFFFYRKHKVEVRIIFLLFLSALLGVTVPQNLFLLGLDYTSATFSCAFLNMVPVFTFIMAVPFGIEKVNVQSKGGKAKVMGTFVCIGGALLLVLYKGMPLIKPQSQYIADKVTSVPSTAKLETWIIGSIILTGLVGSGLCYVAMSWCVKQSGPVFTAAFTPLIQIFVAILDFSVLKEEIYLGSVAGSALVIAGMYILLWGKSKEQGQDVQKDTQTNQDVERQ</sequence>
<dbReference type="SUPFAM" id="SSF103481">
    <property type="entry name" value="Multidrug resistance efflux transporter EmrE"/>
    <property type="match status" value="2"/>
</dbReference>
<evidence type="ECO:0000259" key="7">
    <source>
        <dbReference type="Pfam" id="PF00892"/>
    </source>
</evidence>
<feature type="transmembrane region" description="Helical" evidence="6">
    <location>
        <begin position="60"/>
        <end position="81"/>
    </location>
</feature>
<feature type="transmembrane region" description="Helical" evidence="6">
    <location>
        <begin position="192"/>
        <end position="215"/>
    </location>
</feature>
<gene>
    <name evidence="8" type="ORF">V8G54_027915</name>
</gene>
<comment type="subcellular location">
    <subcellularLocation>
        <location evidence="1 6">Membrane</location>
        <topology evidence="1 6">Multi-pass membrane protein</topology>
    </subcellularLocation>
</comment>
<name>A0AAQ3MS13_VIGMU</name>
<evidence type="ECO:0000256" key="5">
    <source>
        <dbReference type="ARBA" id="ARBA00023136"/>
    </source>
</evidence>
<feature type="transmembrane region" description="Helical" evidence="6">
    <location>
        <begin position="227"/>
        <end position="245"/>
    </location>
</feature>
<dbReference type="InterPro" id="IPR037185">
    <property type="entry name" value="EmrE-like"/>
</dbReference>